<dbReference type="PATRIC" id="fig|1284240.4.peg.2193"/>
<proteinExistence type="predicted"/>
<accession>M2ZMN8</accession>
<dbReference type="Proteomes" id="UP000054226">
    <property type="component" value="Unassembled WGS sequence"/>
</dbReference>
<dbReference type="GO" id="GO:0016829">
    <property type="term" value="F:lyase activity"/>
    <property type="evidence" value="ECO:0007669"/>
    <property type="project" value="UniProtKB-KW"/>
</dbReference>
<dbReference type="Gene3D" id="1.25.10.10">
    <property type="entry name" value="Leucine-rich Repeat Variant"/>
    <property type="match status" value="3"/>
</dbReference>
<name>M2ZMN8_9PSEU</name>
<evidence type="ECO:0000313" key="1">
    <source>
        <dbReference type="EMBL" id="EME61654.1"/>
    </source>
</evidence>
<dbReference type="AlphaFoldDB" id="M2ZMN8"/>
<dbReference type="RefSeq" id="WP_007030065.1">
    <property type="nucleotide sequence ID" value="NZ_AOHO01000045.1"/>
</dbReference>
<sequence>MGDPLDDVDWSRLEHNYGNASDVPGLLRGCASPDAKTASDSLSDLSNKLFHQGGWVCSAASAALPGLVDLAGDPAVHGRPEVVELISWLAGEAVEVSERFVDPGWRPALDRVRPRLVALLDDADPAVRRAAISLVADGIRHPESVAMLRRRWTVETDRTIRIDLLCALGAVFAWSEDEVLGECLRTLLTDDDPLTGLAAVHALAASDPAVATDKVDLLISGVLNADTVQYRDSEWIGHSPAALVHKTGSLLLGDPVAATAFARGVARSGDAAKRVAALRHVQQVLSQWRTTTEELLPLLAAHLDDESPEARYRAAALLACVGELGAPYAEQLVARTTDHAVRDSRTATTVGDAAVWALARQHHPGCVPGLVKRLSGSSLGFSHAGSYYDRAMPIVEQPGIGEVLIPLCGHVDALLDAVIARLVKARRDAILALNLCQVIAAWGPSAAAALPVVIRFLDDDKVRPAAAKAIGAMGPAAVGAADALRRHASEPAVAWALWRTGADPDTAVAVLTDHVARPGLWHTTIALLADLGPQAASCVDDLRSLSRSADDWTRAEAAYALARITGDPTEPVTILTDLAHPLAHGECLPVRIAALRHLADLEATDDRVRELAQAVVDSERRLACFGGWRTFTEDEQAYTAASTLLVGQSPALEMQEQPRR</sequence>
<reference evidence="1 2" key="1">
    <citation type="journal article" date="2013" name="Genome Announc.">
        <title>Draft Genome Sequence of Amycolatopsis decaplanina Strain DSM 44594T.</title>
        <authorList>
            <person name="Kaur N."/>
            <person name="Kumar S."/>
            <person name="Bala M."/>
            <person name="Raghava G.P."/>
            <person name="Mayilraj S."/>
        </authorList>
    </citation>
    <scope>NUCLEOTIDE SEQUENCE [LARGE SCALE GENOMIC DNA]</scope>
    <source>
        <strain evidence="1 2">DSM 44594</strain>
    </source>
</reference>
<keyword evidence="2" id="KW-1185">Reference proteome</keyword>
<dbReference type="OrthoDB" id="292843at2"/>
<keyword evidence="1" id="KW-0456">Lyase</keyword>
<dbReference type="EMBL" id="AOHO01000045">
    <property type="protein sequence ID" value="EME61654.1"/>
    <property type="molecule type" value="Genomic_DNA"/>
</dbReference>
<protein>
    <submittedName>
        <fullName evidence="1">PBS lyase HEAT domain-containing protein repeat-containing protein</fullName>
    </submittedName>
</protein>
<dbReference type="SUPFAM" id="SSF48371">
    <property type="entry name" value="ARM repeat"/>
    <property type="match status" value="1"/>
</dbReference>
<comment type="caution">
    <text evidence="1">The sequence shown here is derived from an EMBL/GenBank/DDBJ whole genome shotgun (WGS) entry which is preliminary data.</text>
</comment>
<organism evidence="1 2">
    <name type="scientific">Amycolatopsis decaplanina DSM 44594</name>
    <dbReference type="NCBI Taxonomy" id="1284240"/>
    <lineage>
        <taxon>Bacteria</taxon>
        <taxon>Bacillati</taxon>
        <taxon>Actinomycetota</taxon>
        <taxon>Actinomycetes</taxon>
        <taxon>Pseudonocardiales</taxon>
        <taxon>Pseudonocardiaceae</taxon>
        <taxon>Amycolatopsis</taxon>
    </lineage>
</organism>
<gene>
    <name evidence="1" type="ORF">H074_10795</name>
</gene>
<evidence type="ECO:0000313" key="2">
    <source>
        <dbReference type="Proteomes" id="UP000054226"/>
    </source>
</evidence>
<dbReference type="InterPro" id="IPR011989">
    <property type="entry name" value="ARM-like"/>
</dbReference>
<dbReference type="InterPro" id="IPR016024">
    <property type="entry name" value="ARM-type_fold"/>
</dbReference>